<feature type="domain" description="NADAR" evidence="3">
    <location>
        <begin position="13"/>
        <end position="139"/>
    </location>
</feature>
<dbReference type="InterPro" id="IPR037238">
    <property type="entry name" value="YbiA-like_sf"/>
</dbReference>
<name>A0A268NWE9_SHOCL</name>
<comment type="catalytic activity">
    <reaction evidence="2">
        <text>2,5-diamino-6-hydroxy-4-(5-phosphoribosylamino)-pyrimidine + H2O = 2,5,6-triamino-4-hydroxypyrimidine + D-ribose 5-phosphate</text>
        <dbReference type="Rhea" id="RHEA:23436"/>
        <dbReference type="ChEBI" id="CHEBI:15377"/>
        <dbReference type="ChEBI" id="CHEBI:58614"/>
        <dbReference type="ChEBI" id="CHEBI:78346"/>
        <dbReference type="ChEBI" id="CHEBI:137796"/>
    </reaction>
</comment>
<dbReference type="EMBL" id="NPCC01000029">
    <property type="protein sequence ID" value="PAE87748.1"/>
    <property type="molecule type" value="Genomic_DNA"/>
</dbReference>
<dbReference type="CDD" id="cd15457">
    <property type="entry name" value="NADAR"/>
    <property type="match status" value="1"/>
</dbReference>
<dbReference type="SUPFAM" id="SSF143990">
    <property type="entry name" value="YbiA-like"/>
    <property type="match status" value="1"/>
</dbReference>
<dbReference type="NCBIfam" id="TIGR02464">
    <property type="entry name" value="ribofla_fusion"/>
    <property type="match status" value="1"/>
</dbReference>
<comment type="catalytic activity">
    <reaction evidence="1">
        <text>5-amino-6-(5-phospho-D-ribosylamino)uracil + H2O = 5,6-diaminouracil + D-ribose 5-phosphate</text>
        <dbReference type="Rhea" id="RHEA:55020"/>
        <dbReference type="ChEBI" id="CHEBI:15377"/>
        <dbReference type="ChEBI" id="CHEBI:46252"/>
        <dbReference type="ChEBI" id="CHEBI:58453"/>
        <dbReference type="ChEBI" id="CHEBI:78346"/>
    </reaction>
</comment>
<accession>A0A268NWE9</accession>
<dbReference type="RefSeq" id="WP_095326993.1">
    <property type="nucleotide sequence ID" value="NZ_NPCC01000029.1"/>
</dbReference>
<dbReference type="Proteomes" id="UP000216207">
    <property type="component" value="Unassembled WGS sequence"/>
</dbReference>
<sequence>MQTQKKIQQFRGQHYFLSNFYSAPVVYNGVRYENNEAAFQAQKQPGRAEEFSLLPPNEAKRLGRRVKLRSDWESIKQSIMRGIVRAKFSQNEDLREKLLKTGNAELIEGNHWGDTYWGVCHGTGRNELGKILMQVRSELTENQGRK</sequence>
<evidence type="ECO:0000259" key="3">
    <source>
        <dbReference type="Pfam" id="PF08719"/>
    </source>
</evidence>
<organism evidence="4 5">
    <name type="scientific">Shouchella clausii</name>
    <name type="common">Alkalihalobacillus clausii</name>
    <dbReference type="NCBI Taxonomy" id="79880"/>
    <lineage>
        <taxon>Bacteria</taxon>
        <taxon>Bacillati</taxon>
        <taxon>Bacillota</taxon>
        <taxon>Bacilli</taxon>
        <taxon>Bacillales</taxon>
        <taxon>Bacillaceae</taxon>
        <taxon>Shouchella</taxon>
    </lineage>
</organism>
<evidence type="ECO:0000256" key="1">
    <source>
        <dbReference type="ARBA" id="ARBA00000022"/>
    </source>
</evidence>
<gene>
    <name evidence="4" type="ORF">CHH72_16595</name>
</gene>
<proteinExistence type="predicted"/>
<reference evidence="4 5" key="1">
    <citation type="submission" date="2017-07" db="EMBL/GenBank/DDBJ databases">
        <title>Isolation and whole genome analysis of endospore-forming bacteria from heroin.</title>
        <authorList>
            <person name="Kalinowski J."/>
            <person name="Ahrens B."/>
            <person name="Al-Dilaimi A."/>
            <person name="Winkler A."/>
            <person name="Wibberg D."/>
            <person name="Schleenbecker U."/>
            <person name="Ruckert C."/>
            <person name="Wolfel R."/>
            <person name="Grass G."/>
        </authorList>
    </citation>
    <scope>NUCLEOTIDE SEQUENCE [LARGE SCALE GENOMIC DNA]</scope>
    <source>
        <strain evidence="4 5">7539</strain>
    </source>
</reference>
<dbReference type="Gene3D" id="1.10.357.40">
    <property type="entry name" value="YbiA-like"/>
    <property type="match status" value="1"/>
</dbReference>
<evidence type="ECO:0000313" key="5">
    <source>
        <dbReference type="Proteomes" id="UP000216207"/>
    </source>
</evidence>
<dbReference type="Pfam" id="PF08719">
    <property type="entry name" value="NADAR"/>
    <property type="match status" value="1"/>
</dbReference>
<evidence type="ECO:0000313" key="4">
    <source>
        <dbReference type="EMBL" id="PAE87748.1"/>
    </source>
</evidence>
<dbReference type="AlphaFoldDB" id="A0A268NWE9"/>
<dbReference type="InterPro" id="IPR012816">
    <property type="entry name" value="NADAR"/>
</dbReference>
<evidence type="ECO:0000256" key="2">
    <source>
        <dbReference type="ARBA" id="ARBA00000751"/>
    </source>
</evidence>
<protein>
    <submittedName>
        <fullName evidence="4">Swarming motility protein YbiA</fullName>
    </submittedName>
</protein>
<comment type="caution">
    <text evidence="4">The sequence shown here is derived from an EMBL/GenBank/DDBJ whole genome shotgun (WGS) entry which is preliminary data.</text>
</comment>